<gene>
    <name evidence="1" type="ORF">V6N12_018980</name>
</gene>
<evidence type="ECO:0000313" key="2">
    <source>
        <dbReference type="Proteomes" id="UP001472677"/>
    </source>
</evidence>
<proteinExistence type="predicted"/>
<reference evidence="1 2" key="1">
    <citation type="journal article" date="2024" name="G3 (Bethesda)">
        <title>Genome assembly of Hibiscus sabdariffa L. provides insights into metabolisms of medicinal natural products.</title>
        <authorList>
            <person name="Kim T."/>
        </authorList>
    </citation>
    <scope>NUCLEOTIDE SEQUENCE [LARGE SCALE GENOMIC DNA]</scope>
    <source>
        <strain evidence="1">TK-2024</strain>
        <tissue evidence="1">Old leaves</tissue>
    </source>
</reference>
<sequence>MIRKENRRKPVNRGRYTEEGVHARLRWFGLILNEGETELAFKDIETWVTVASGVSYISTTDTVSKIMELKADFTKLDS</sequence>
<accession>A0ABR2B9N4</accession>
<evidence type="ECO:0000313" key="1">
    <source>
        <dbReference type="EMBL" id="KAK8503806.1"/>
    </source>
</evidence>
<name>A0ABR2B9N4_9ROSI</name>
<dbReference type="Proteomes" id="UP001472677">
    <property type="component" value="Unassembled WGS sequence"/>
</dbReference>
<organism evidence="1 2">
    <name type="scientific">Hibiscus sabdariffa</name>
    <name type="common">roselle</name>
    <dbReference type="NCBI Taxonomy" id="183260"/>
    <lineage>
        <taxon>Eukaryota</taxon>
        <taxon>Viridiplantae</taxon>
        <taxon>Streptophyta</taxon>
        <taxon>Embryophyta</taxon>
        <taxon>Tracheophyta</taxon>
        <taxon>Spermatophyta</taxon>
        <taxon>Magnoliopsida</taxon>
        <taxon>eudicotyledons</taxon>
        <taxon>Gunneridae</taxon>
        <taxon>Pentapetalae</taxon>
        <taxon>rosids</taxon>
        <taxon>malvids</taxon>
        <taxon>Malvales</taxon>
        <taxon>Malvaceae</taxon>
        <taxon>Malvoideae</taxon>
        <taxon>Hibiscus</taxon>
    </lineage>
</organism>
<dbReference type="EMBL" id="JBBPBM010000147">
    <property type="protein sequence ID" value="KAK8503806.1"/>
    <property type="molecule type" value="Genomic_DNA"/>
</dbReference>
<protein>
    <submittedName>
        <fullName evidence="1">Uncharacterized protein</fullName>
    </submittedName>
</protein>
<keyword evidence="2" id="KW-1185">Reference proteome</keyword>
<comment type="caution">
    <text evidence="1">The sequence shown here is derived from an EMBL/GenBank/DDBJ whole genome shotgun (WGS) entry which is preliminary data.</text>
</comment>